<feature type="transmembrane region" description="Helical" evidence="2">
    <location>
        <begin position="98"/>
        <end position="125"/>
    </location>
</feature>
<keyword evidence="2" id="KW-0472">Membrane</keyword>
<dbReference type="WBParaSite" id="BXY_1163000.1">
    <property type="protein sequence ID" value="BXY_1163000.1"/>
    <property type="gene ID" value="BXY_1163000"/>
</dbReference>
<feature type="transmembrane region" description="Helical" evidence="2">
    <location>
        <begin position="558"/>
        <end position="578"/>
    </location>
</feature>
<evidence type="ECO:0000256" key="1">
    <source>
        <dbReference type="SAM" id="MobiDB-lite"/>
    </source>
</evidence>
<feature type="transmembrane region" description="Helical" evidence="2">
    <location>
        <begin position="855"/>
        <end position="880"/>
    </location>
</feature>
<feature type="transmembrane region" description="Helical" evidence="2">
    <location>
        <begin position="413"/>
        <end position="436"/>
    </location>
</feature>
<feature type="transmembrane region" description="Helical" evidence="2">
    <location>
        <begin position="816"/>
        <end position="834"/>
    </location>
</feature>
<evidence type="ECO:0000313" key="4">
    <source>
        <dbReference type="WBParaSite" id="BXY_1163000.1"/>
    </source>
</evidence>
<feature type="transmembrane region" description="Helical" evidence="2">
    <location>
        <begin position="204"/>
        <end position="224"/>
    </location>
</feature>
<feature type="transmembrane region" description="Helical" evidence="2">
    <location>
        <begin position="374"/>
        <end position="401"/>
    </location>
</feature>
<feature type="transmembrane region" description="Helical" evidence="2">
    <location>
        <begin position="900"/>
        <end position="919"/>
    </location>
</feature>
<proteinExistence type="predicted"/>
<dbReference type="Pfam" id="PF10326">
    <property type="entry name" value="7TM_GPCR_Str"/>
    <property type="match status" value="3"/>
</dbReference>
<feature type="transmembrane region" description="Helical" evidence="2">
    <location>
        <begin position="471"/>
        <end position="500"/>
    </location>
</feature>
<evidence type="ECO:0000256" key="2">
    <source>
        <dbReference type="SAM" id="Phobius"/>
    </source>
</evidence>
<protein>
    <submittedName>
        <fullName evidence="4">G_PROTEIN_RECEP_F1_2 domain-containing protein</fullName>
    </submittedName>
</protein>
<keyword evidence="2" id="KW-0812">Transmembrane</keyword>
<feature type="transmembrane region" description="Helical" evidence="2">
    <location>
        <begin position="748"/>
        <end position="770"/>
    </location>
</feature>
<accession>A0A1I7SF19</accession>
<feature type="region of interest" description="Disordered" evidence="1">
    <location>
        <begin position="942"/>
        <end position="974"/>
    </location>
</feature>
<feature type="compositionally biased region" description="Polar residues" evidence="1">
    <location>
        <begin position="954"/>
        <end position="966"/>
    </location>
</feature>
<dbReference type="InterPro" id="IPR019428">
    <property type="entry name" value="7TM_GPCR_serpentine_rcpt_Str"/>
</dbReference>
<reference evidence="4" key="1">
    <citation type="submission" date="2016-11" db="UniProtKB">
        <authorList>
            <consortium name="WormBaseParasite"/>
        </authorList>
    </citation>
    <scope>IDENTIFICATION</scope>
</reference>
<sequence length="974" mass="111789">MATNCVDAVNQAVIQSVSFSAMLANLVLLWLIRNHTPNPMSSYKKVLYTSSVIDLLSSLSHFCIILRTEIENGITVNSFDGFLPRLLHKMGLVDDANLAYLVLVELAFEYIMLGFCFVPFTYRYFHMVWKIRFTNATFALLMSIYVIPIGLFAFIVAYLAGNTYSHMTQLVSPADPNCVKRMPYYDYKSYPVEPYLTIWSFVKFPMLEIMVAPLFQVFFIWRIYEYLNKDVRKSDSYLMMQRQITWTLTGQSVTPLILITVPQFLLVYIYDAGVNMDPSLRTAVLRVLNTSLAMVPLTNSLSTILLIKSFRTTVMHAVLRRVGVKQRDSMWLRTGSLSFSGSRSNMDNEIAVNNFDGFLPQLLDKMGLADNGNLAYLLFIDLALQYNMLSYCFVPFTYRYFYMVWDIRFTNSMFALLVLAYITPTTICAFIIAYLAGKTYSQMTQLVSPPDPSCLKNLPCYDYMKYPAEPYITIFSFVRIPTLCMVVAPLFQVFFIWRIYKYLHKDVRKSDSYRQMQRQITRTLTAQSATPLIFIAIPQFFMVFAFDFGFNANLSLRVFYTSLAIIPLANPLSTILLVKSFRTAVANRDCRGVSVKQRDSVFWRNGSDGPMAINCVDYVNQAVIQFLSFSGMMANLVLLLLIRNHTPSPMKSYKKVLYTSAVFDLLASLSHFCIILRSAMDSDVTVNNFDGFLPRILEKMGLVNDGNLAYLLFIELALQYNMVGYCFVPFTYRYFLMVWEVKFNNYTFALLVLFYLTPTMAFSFIMAYLAGNTYSAMTQIVSPTDPNCLRNLPYYDSVKYPAEPYKTIFNFAAVPLYWVLIAPFFLVFFIWRIYRFLSADVRKSDFYRKMQRQITWTLTAQSVIPLIFIAIPLFFVFFALGNLYFGWGYEISQDLSLRVFYTSLAIIPLANPLSAILLVKNFRLTVTNALTATDQKTGITSMMSTSSGAARSVSVKQRGSVLSRNSADGRRRER</sequence>
<evidence type="ECO:0000313" key="3">
    <source>
        <dbReference type="Proteomes" id="UP000095284"/>
    </source>
</evidence>
<name>A0A1I7SF19_BURXY</name>
<dbReference type="PANTHER" id="PTHR22943">
    <property type="entry name" value="7-TRANSMEMBRANE DOMAIN RECEPTOR C.ELEGANS"/>
    <property type="match status" value="1"/>
</dbReference>
<feature type="transmembrane region" description="Helical" evidence="2">
    <location>
        <begin position="708"/>
        <end position="728"/>
    </location>
</feature>
<feature type="transmembrane region" description="Helical" evidence="2">
    <location>
        <begin position="524"/>
        <end position="546"/>
    </location>
</feature>
<feature type="transmembrane region" description="Helical" evidence="2">
    <location>
        <begin position="12"/>
        <end position="32"/>
    </location>
</feature>
<dbReference type="AlphaFoldDB" id="A0A1I7SF19"/>
<keyword evidence="2" id="KW-1133">Transmembrane helix</keyword>
<dbReference type="PANTHER" id="PTHR22943:SF248">
    <property type="entry name" value="SEVEN TM RECEPTOR"/>
    <property type="match status" value="1"/>
</dbReference>
<feature type="transmembrane region" description="Helical" evidence="2">
    <location>
        <begin position="245"/>
        <end position="270"/>
    </location>
</feature>
<organism evidence="3 4">
    <name type="scientific">Bursaphelenchus xylophilus</name>
    <name type="common">Pinewood nematode worm</name>
    <name type="synonym">Aphelenchoides xylophilus</name>
    <dbReference type="NCBI Taxonomy" id="6326"/>
    <lineage>
        <taxon>Eukaryota</taxon>
        <taxon>Metazoa</taxon>
        <taxon>Ecdysozoa</taxon>
        <taxon>Nematoda</taxon>
        <taxon>Chromadorea</taxon>
        <taxon>Rhabditida</taxon>
        <taxon>Tylenchina</taxon>
        <taxon>Tylenchomorpha</taxon>
        <taxon>Aphelenchoidea</taxon>
        <taxon>Aphelenchoididae</taxon>
        <taxon>Bursaphelenchus</taxon>
    </lineage>
</organism>
<dbReference type="Proteomes" id="UP000095284">
    <property type="component" value="Unplaced"/>
</dbReference>
<feature type="transmembrane region" description="Helical" evidence="2">
    <location>
        <begin position="137"/>
        <end position="160"/>
    </location>
</feature>